<gene>
    <name evidence="3" type="ORF">KCG34_23910</name>
</gene>
<dbReference type="RefSeq" id="WP_211938090.1">
    <property type="nucleotide sequence ID" value="NZ_CP073078.1"/>
</dbReference>
<feature type="signal peptide" evidence="1">
    <location>
        <begin position="1"/>
        <end position="21"/>
    </location>
</feature>
<dbReference type="InterPro" id="IPR036761">
    <property type="entry name" value="TTHA0802/YceI-like_sf"/>
</dbReference>
<name>A0A975FZK1_9CAUL</name>
<dbReference type="SUPFAM" id="SSF101874">
    <property type="entry name" value="YceI-like"/>
    <property type="match status" value="1"/>
</dbReference>
<feature type="chain" id="PRO_5036986615" evidence="1">
    <location>
        <begin position="22"/>
        <end position="203"/>
    </location>
</feature>
<dbReference type="Pfam" id="PF04264">
    <property type="entry name" value="YceI"/>
    <property type="match status" value="1"/>
</dbReference>
<dbReference type="Proteomes" id="UP000676409">
    <property type="component" value="Chromosome"/>
</dbReference>
<dbReference type="Gene3D" id="2.40.128.110">
    <property type="entry name" value="Lipid/polyisoprenoid-binding, YceI-like"/>
    <property type="match status" value="1"/>
</dbReference>
<dbReference type="EMBL" id="CP073078">
    <property type="protein sequence ID" value="QUD88039.1"/>
    <property type="molecule type" value="Genomic_DNA"/>
</dbReference>
<feature type="domain" description="Lipid/polyisoprenoid-binding YceI-like" evidence="2">
    <location>
        <begin position="36"/>
        <end position="200"/>
    </location>
</feature>
<keyword evidence="1" id="KW-0732">Signal</keyword>
<dbReference type="AlphaFoldDB" id="A0A975FZK1"/>
<evidence type="ECO:0000259" key="2">
    <source>
        <dbReference type="SMART" id="SM00867"/>
    </source>
</evidence>
<dbReference type="SMART" id="SM00867">
    <property type="entry name" value="YceI"/>
    <property type="match status" value="1"/>
</dbReference>
<proteinExistence type="predicted"/>
<dbReference type="PANTHER" id="PTHR34406:SF1">
    <property type="entry name" value="PROTEIN YCEI"/>
    <property type="match status" value="1"/>
</dbReference>
<protein>
    <submittedName>
        <fullName evidence="3">Polyisoprenoid-binding protein</fullName>
    </submittedName>
</protein>
<dbReference type="PANTHER" id="PTHR34406">
    <property type="entry name" value="PROTEIN YCEI"/>
    <property type="match status" value="1"/>
</dbReference>
<dbReference type="InterPro" id="IPR007372">
    <property type="entry name" value="Lipid/polyisoprenoid-bd_YceI"/>
</dbReference>
<evidence type="ECO:0000313" key="3">
    <source>
        <dbReference type="EMBL" id="QUD88039.1"/>
    </source>
</evidence>
<reference evidence="3" key="1">
    <citation type="submission" date="2021-04" db="EMBL/GenBank/DDBJ databases">
        <title>The complete genome sequence of Caulobacter sp. S6.</title>
        <authorList>
            <person name="Tang Y."/>
            <person name="Ouyang W."/>
            <person name="Liu Q."/>
            <person name="Huang B."/>
            <person name="Guo Z."/>
            <person name="Lei P."/>
        </authorList>
    </citation>
    <scope>NUCLEOTIDE SEQUENCE</scope>
    <source>
        <strain evidence="3">S6</strain>
    </source>
</reference>
<sequence length="203" mass="20980">MRNFTAVAAALAVCALAPAHASAQASSDPSKVQAGTYAVEPFHTRVLFAVNHMGFTTYYGNFTGVSGSLQLDPAKLDASQVSVSIPVASVSTTNTVLDGELKSPAWLNAAADPTITFKSTKVVVTGPNTADITGDLTLHGVTKPVVLAAKFNASGANPMSHKTTVGFDATAHLNRSDFGVKTYVPVIGDQVDVIISAAFEKAN</sequence>
<evidence type="ECO:0000313" key="4">
    <source>
        <dbReference type="Proteomes" id="UP000676409"/>
    </source>
</evidence>
<keyword evidence="4" id="KW-1185">Reference proteome</keyword>
<evidence type="ECO:0000256" key="1">
    <source>
        <dbReference type="SAM" id="SignalP"/>
    </source>
</evidence>
<dbReference type="KEGG" id="caul:KCG34_23910"/>
<organism evidence="3 4">
    <name type="scientific">Phenylobacterium montanum</name>
    <dbReference type="NCBI Taxonomy" id="2823693"/>
    <lineage>
        <taxon>Bacteria</taxon>
        <taxon>Pseudomonadati</taxon>
        <taxon>Pseudomonadota</taxon>
        <taxon>Alphaproteobacteria</taxon>
        <taxon>Caulobacterales</taxon>
        <taxon>Caulobacteraceae</taxon>
        <taxon>Phenylobacterium</taxon>
    </lineage>
</organism>
<accession>A0A975FZK1</accession>